<dbReference type="InterPro" id="IPR058240">
    <property type="entry name" value="rSAM_sf"/>
</dbReference>
<dbReference type="Pfam" id="PF00919">
    <property type="entry name" value="UPF0004"/>
    <property type="match status" value="1"/>
</dbReference>
<dbReference type="SUPFAM" id="SSF102114">
    <property type="entry name" value="Radical SAM enzymes"/>
    <property type="match status" value="1"/>
</dbReference>
<comment type="cofactor">
    <cofactor evidence="14">
        <name>[4Fe-4S] cluster</name>
        <dbReference type="ChEBI" id="CHEBI:49883"/>
    </cofactor>
    <text evidence="14">Binds 2 [4Fe-4S] clusters. One cluster is coordinated with 3 cysteines and an exchangeable S-adenosyl-L-methionine.</text>
</comment>
<dbReference type="RefSeq" id="WP_158351931.1">
    <property type="nucleotide sequence ID" value="NZ_CP032998.1"/>
</dbReference>
<dbReference type="InterPro" id="IPR002792">
    <property type="entry name" value="TRAM_dom"/>
</dbReference>
<dbReference type="NCBIfam" id="TIGR01574">
    <property type="entry name" value="miaB-methiolase"/>
    <property type="match status" value="1"/>
</dbReference>
<keyword evidence="3 14" id="KW-0963">Cytoplasm</keyword>
<evidence type="ECO:0000256" key="8">
    <source>
        <dbReference type="ARBA" id="ARBA00023004"/>
    </source>
</evidence>
<dbReference type="PROSITE" id="PS50926">
    <property type="entry name" value="TRAM"/>
    <property type="match status" value="1"/>
</dbReference>
<sequence>MNQKNKKVYIKTWGCQMNEYDSLMITNILQENQKYTITNSENDANILILNTCSIREKAHEKLFHQLGRWKKLKKNNPNIIIAVGGCVANQEGKKILIRSQHVDIIFGTQTLHRLPSMINKKIQHQKPMIDITFPKLEKFKNVLIPKKNIYSASISIMEGCNKYCSFCIVPYTRGKEISRPLRNILDEIYKLVDHGAKEIILLGQNVNAYYSIDKNGKKCTFSELLQIIASIKNIKRIRFLTSNPMNFNEDIIQIYYNTSKLVSFLHLPIQSGSNKILKLMKRSYSVEKYKEIIKKLIIARPNIQISSDFIIGFPGETNYDFQKTMDIISDLNFDMSYSFIYSPRPGTPASKLKDNINITEKKIRLNILQNQINKQTQQWTQKMLNTFQNVLIERCIDKKKNKFLGKTENNRTVILTSHQNILGKIVKVYVNQIQKNFLTGKYDK</sequence>
<dbReference type="HAMAP" id="MF_01864">
    <property type="entry name" value="tRNA_metthiotr_MiaB"/>
    <property type="match status" value="1"/>
</dbReference>
<dbReference type="InterPro" id="IPR023404">
    <property type="entry name" value="rSAM_horseshoe"/>
</dbReference>
<evidence type="ECO:0000256" key="1">
    <source>
        <dbReference type="ARBA" id="ARBA00003234"/>
    </source>
</evidence>
<dbReference type="NCBIfam" id="TIGR00089">
    <property type="entry name" value="MiaB/RimO family radical SAM methylthiotransferase"/>
    <property type="match status" value="1"/>
</dbReference>
<dbReference type="PROSITE" id="PS51449">
    <property type="entry name" value="MTTASE_N"/>
    <property type="match status" value="1"/>
</dbReference>
<keyword evidence="9 14" id="KW-0411">Iron-sulfur</keyword>
<evidence type="ECO:0000256" key="13">
    <source>
        <dbReference type="ARBA" id="ARBA00052587"/>
    </source>
</evidence>
<dbReference type="PANTHER" id="PTHR43020:SF2">
    <property type="entry name" value="MITOCHONDRIAL TRNA METHYLTHIOTRANSFERASE CDK5RAP1"/>
    <property type="match status" value="1"/>
</dbReference>
<dbReference type="FunFam" id="3.40.50.12160:FF:000001">
    <property type="entry name" value="tRNA-2-methylthio-N(6)-dimethylallyladenosine synthase"/>
    <property type="match status" value="1"/>
</dbReference>
<protein>
    <recommendedName>
        <fullName evidence="10 14">tRNA-2-methylthio-N(6)-dimethylallyladenosine synthase</fullName>
        <ecNumber evidence="10 14">2.8.4.3</ecNumber>
    </recommendedName>
    <alternativeName>
        <fullName evidence="14">(Dimethylallyl)adenosine tRNA methylthiotransferase MiaB</fullName>
    </alternativeName>
    <alternativeName>
        <fullName evidence="14">tRNA-i(6)A37 methylthiotransferase</fullName>
    </alternativeName>
</protein>
<dbReference type="EMBL" id="CP032998">
    <property type="protein sequence ID" value="QCI26430.1"/>
    <property type="molecule type" value="Genomic_DNA"/>
</dbReference>
<evidence type="ECO:0000256" key="6">
    <source>
        <dbReference type="ARBA" id="ARBA00022694"/>
    </source>
</evidence>
<dbReference type="Pfam" id="PF01938">
    <property type="entry name" value="TRAM"/>
    <property type="match status" value="1"/>
</dbReference>
<accession>A0A4D6YKP1</accession>
<dbReference type="GO" id="GO:0046872">
    <property type="term" value="F:metal ion binding"/>
    <property type="evidence" value="ECO:0007669"/>
    <property type="project" value="UniProtKB-KW"/>
</dbReference>
<evidence type="ECO:0000313" key="18">
    <source>
        <dbReference type="EMBL" id="QCI26430.1"/>
    </source>
</evidence>
<evidence type="ECO:0000259" key="15">
    <source>
        <dbReference type="PROSITE" id="PS50926"/>
    </source>
</evidence>
<dbReference type="GO" id="GO:0005829">
    <property type="term" value="C:cytosol"/>
    <property type="evidence" value="ECO:0007669"/>
    <property type="project" value="TreeGrafter"/>
</dbReference>
<comment type="catalytic activity">
    <reaction evidence="11">
        <text>N(6)-dimethylallyladenosine(37) in tRNA + (sulfur carrier)-SH + AH2 + S-adenosyl-L-methionine = 2-thio-N(6)-dimethylallyladenosine(37) in tRNA + (sulfur carrier)-H + 5'-deoxyadenosine + L-methionine + A + H(+)</text>
        <dbReference type="Rhea" id="RHEA:36339"/>
        <dbReference type="Rhea" id="RHEA-COMP:10375"/>
        <dbReference type="Rhea" id="RHEA-COMP:10377"/>
        <dbReference type="Rhea" id="RHEA-COMP:14737"/>
        <dbReference type="Rhea" id="RHEA-COMP:14739"/>
        <dbReference type="ChEBI" id="CHEBI:13193"/>
        <dbReference type="ChEBI" id="CHEBI:15378"/>
        <dbReference type="ChEBI" id="CHEBI:17319"/>
        <dbReference type="ChEBI" id="CHEBI:17499"/>
        <dbReference type="ChEBI" id="CHEBI:29917"/>
        <dbReference type="ChEBI" id="CHEBI:57844"/>
        <dbReference type="ChEBI" id="CHEBI:59789"/>
        <dbReference type="ChEBI" id="CHEBI:64428"/>
        <dbReference type="ChEBI" id="CHEBI:74415"/>
        <dbReference type="ChEBI" id="CHEBI:74416"/>
    </reaction>
    <physiologicalReaction direction="left-to-right" evidence="11">
        <dbReference type="Rhea" id="RHEA:36340"/>
    </physiologicalReaction>
</comment>
<evidence type="ECO:0000313" key="19">
    <source>
        <dbReference type="Proteomes" id="UP000298636"/>
    </source>
</evidence>
<feature type="binding site" evidence="14">
    <location>
        <position position="160"/>
    </location>
    <ligand>
        <name>[4Fe-4S] cluster</name>
        <dbReference type="ChEBI" id="CHEBI:49883"/>
        <label>2</label>
        <note>4Fe-4S-S-AdoMet</note>
    </ligand>
</feature>
<proteinExistence type="inferred from homology"/>
<dbReference type="InterPro" id="IPR006638">
    <property type="entry name" value="Elp3/MiaA/NifB-like_rSAM"/>
</dbReference>
<comment type="subcellular location">
    <subcellularLocation>
        <location evidence="14">Cytoplasm</location>
    </subcellularLocation>
</comment>
<comment type="catalytic activity">
    <reaction evidence="12">
        <text>2-thio-N(6)-dimethylallyladenosine(37) in tRNA + S-adenosyl-L-methionine = 2-methylsulfanyl-N(6)-dimethylallyladenosine(37) in tRNA + S-adenosyl-L-homocysteine + H(+)</text>
        <dbReference type="Rhea" id="RHEA:37063"/>
        <dbReference type="Rhea" id="RHEA-COMP:10376"/>
        <dbReference type="Rhea" id="RHEA-COMP:10377"/>
        <dbReference type="ChEBI" id="CHEBI:15378"/>
        <dbReference type="ChEBI" id="CHEBI:57856"/>
        <dbReference type="ChEBI" id="CHEBI:59789"/>
        <dbReference type="ChEBI" id="CHEBI:74416"/>
        <dbReference type="ChEBI" id="CHEBI:74417"/>
    </reaction>
    <physiologicalReaction direction="left-to-right" evidence="12">
        <dbReference type="Rhea" id="RHEA:37064"/>
    </physiologicalReaction>
</comment>
<dbReference type="InterPro" id="IPR006463">
    <property type="entry name" value="MiaB_methiolase"/>
</dbReference>
<comment type="subunit">
    <text evidence="14">Monomer.</text>
</comment>
<evidence type="ECO:0000256" key="4">
    <source>
        <dbReference type="ARBA" id="ARBA00022679"/>
    </source>
</evidence>
<keyword evidence="8 14" id="KW-0408">Iron</keyword>
<evidence type="ECO:0000256" key="2">
    <source>
        <dbReference type="ARBA" id="ARBA00022485"/>
    </source>
</evidence>
<dbReference type="Gene3D" id="3.80.30.20">
    <property type="entry name" value="tm_1862 like domain"/>
    <property type="match status" value="1"/>
</dbReference>
<dbReference type="GO" id="GO:0051539">
    <property type="term" value="F:4 iron, 4 sulfur cluster binding"/>
    <property type="evidence" value="ECO:0007669"/>
    <property type="project" value="UniProtKB-UniRule"/>
</dbReference>
<evidence type="ECO:0000259" key="16">
    <source>
        <dbReference type="PROSITE" id="PS51449"/>
    </source>
</evidence>
<keyword evidence="4 14" id="KW-0808">Transferase</keyword>
<feature type="domain" description="TRAM" evidence="15">
    <location>
        <begin position="381"/>
        <end position="444"/>
    </location>
</feature>
<keyword evidence="19" id="KW-1185">Reference proteome</keyword>
<dbReference type="Proteomes" id="UP000298636">
    <property type="component" value="Chromosome"/>
</dbReference>
<dbReference type="AlphaFoldDB" id="A0A4D6YKP1"/>
<dbReference type="GO" id="GO:0035597">
    <property type="term" value="F:tRNA-2-methylthio-N(6)-dimethylallyladenosine(37) synthase activity"/>
    <property type="evidence" value="ECO:0007669"/>
    <property type="project" value="UniProtKB-EC"/>
</dbReference>
<evidence type="ECO:0000256" key="14">
    <source>
        <dbReference type="HAMAP-Rule" id="MF_01864"/>
    </source>
</evidence>
<dbReference type="SFLD" id="SFLDG01061">
    <property type="entry name" value="methylthiotransferase"/>
    <property type="match status" value="1"/>
</dbReference>
<evidence type="ECO:0000256" key="12">
    <source>
        <dbReference type="ARBA" id="ARBA00052380"/>
    </source>
</evidence>
<dbReference type="Gene3D" id="3.40.50.12160">
    <property type="entry name" value="Methylthiotransferase, N-terminal domain"/>
    <property type="match status" value="1"/>
</dbReference>
<feature type="binding site" evidence="14">
    <location>
        <position position="15"/>
    </location>
    <ligand>
        <name>[4Fe-4S] cluster</name>
        <dbReference type="ChEBI" id="CHEBI:49883"/>
        <label>1</label>
    </ligand>
</feature>
<keyword evidence="2 14" id="KW-0004">4Fe-4S</keyword>
<keyword evidence="5 14" id="KW-0949">S-adenosyl-L-methionine</keyword>
<dbReference type="PROSITE" id="PS01278">
    <property type="entry name" value="MTTASE_RADICAL"/>
    <property type="match status" value="1"/>
</dbReference>
<feature type="binding site" evidence="14">
    <location>
        <position position="167"/>
    </location>
    <ligand>
        <name>[4Fe-4S] cluster</name>
        <dbReference type="ChEBI" id="CHEBI:49883"/>
        <label>2</label>
        <note>4Fe-4S-S-AdoMet</note>
    </ligand>
</feature>
<dbReference type="InterPro" id="IPR005839">
    <property type="entry name" value="Methylthiotransferase"/>
</dbReference>
<organism evidence="18 19">
    <name type="scientific">Buchnera aphidicola</name>
    <name type="common">Stegophylla sp.</name>
    <dbReference type="NCBI Taxonomy" id="2315800"/>
    <lineage>
        <taxon>Bacteria</taxon>
        <taxon>Pseudomonadati</taxon>
        <taxon>Pseudomonadota</taxon>
        <taxon>Gammaproteobacteria</taxon>
        <taxon>Enterobacterales</taxon>
        <taxon>Erwiniaceae</taxon>
        <taxon>Buchnera</taxon>
    </lineage>
</organism>
<dbReference type="SMART" id="SM00729">
    <property type="entry name" value="Elp3"/>
    <property type="match status" value="1"/>
</dbReference>
<feature type="domain" description="MTTase N-terminal" evidence="16">
    <location>
        <begin position="6"/>
        <end position="123"/>
    </location>
</feature>
<dbReference type="InterPro" id="IPR007197">
    <property type="entry name" value="rSAM"/>
</dbReference>
<evidence type="ECO:0000256" key="5">
    <source>
        <dbReference type="ARBA" id="ARBA00022691"/>
    </source>
</evidence>
<name>A0A4D6YKP1_9GAMM</name>
<keyword evidence="6 14" id="KW-0819">tRNA processing</keyword>
<dbReference type="SFLD" id="SFLDG01082">
    <property type="entry name" value="B12-binding_domain_containing"/>
    <property type="match status" value="1"/>
</dbReference>
<dbReference type="InterPro" id="IPR038135">
    <property type="entry name" value="Methylthiotransferase_N_sf"/>
</dbReference>
<comment type="catalytic activity">
    <reaction evidence="13">
        <text>N(6)-dimethylallyladenosine(37) in tRNA + (sulfur carrier)-SH + AH2 + 2 S-adenosyl-L-methionine = 2-methylsulfanyl-N(6)-dimethylallyladenosine(37) in tRNA + (sulfur carrier)-H + 5'-deoxyadenosine + L-methionine + A + S-adenosyl-L-homocysteine + 2 H(+)</text>
        <dbReference type="Rhea" id="RHEA:37067"/>
        <dbReference type="Rhea" id="RHEA-COMP:10375"/>
        <dbReference type="Rhea" id="RHEA-COMP:10376"/>
        <dbReference type="Rhea" id="RHEA-COMP:14737"/>
        <dbReference type="Rhea" id="RHEA-COMP:14739"/>
        <dbReference type="ChEBI" id="CHEBI:13193"/>
        <dbReference type="ChEBI" id="CHEBI:15378"/>
        <dbReference type="ChEBI" id="CHEBI:17319"/>
        <dbReference type="ChEBI" id="CHEBI:17499"/>
        <dbReference type="ChEBI" id="CHEBI:29917"/>
        <dbReference type="ChEBI" id="CHEBI:57844"/>
        <dbReference type="ChEBI" id="CHEBI:57856"/>
        <dbReference type="ChEBI" id="CHEBI:59789"/>
        <dbReference type="ChEBI" id="CHEBI:64428"/>
        <dbReference type="ChEBI" id="CHEBI:74415"/>
        <dbReference type="ChEBI" id="CHEBI:74417"/>
        <dbReference type="EC" id="2.8.4.3"/>
    </reaction>
    <physiologicalReaction direction="left-to-right" evidence="13">
        <dbReference type="Rhea" id="RHEA:37068"/>
    </physiologicalReaction>
</comment>
<dbReference type="CDD" id="cd01335">
    <property type="entry name" value="Radical_SAM"/>
    <property type="match status" value="1"/>
</dbReference>
<evidence type="ECO:0000259" key="17">
    <source>
        <dbReference type="PROSITE" id="PS51918"/>
    </source>
</evidence>
<dbReference type="SFLD" id="SFLDF00273">
    <property type="entry name" value="(dimethylallyl)adenosine_tRNA"/>
    <property type="match status" value="1"/>
</dbReference>
<dbReference type="SFLD" id="SFLDS00029">
    <property type="entry name" value="Radical_SAM"/>
    <property type="match status" value="1"/>
</dbReference>
<dbReference type="InterPro" id="IPR013848">
    <property type="entry name" value="Methylthiotransferase_N"/>
</dbReference>
<dbReference type="InterPro" id="IPR020612">
    <property type="entry name" value="Methylthiotransferase_CS"/>
</dbReference>
<feature type="binding site" evidence="14">
    <location>
        <position position="86"/>
    </location>
    <ligand>
        <name>[4Fe-4S] cluster</name>
        <dbReference type="ChEBI" id="CHEBI:49883"/>
        <label>1</label>
    </ligand>
</feature>
<evidence type="ECO:0000256" key="9">
    <source>
        <dbReference type="ARBA" id="ARBA00023014"/>
    </source>
</evidence>
<reference evidence="18 19" key="1">
    <citation type="submission" date="2018-10" db="EMBL/GenBank/DDBJ databases">
        <title>Comparative functional genomics of the obligate endosymbiont Buchnera aphidicola.</title>
        <authorList>
            <person name="Chong R.A."/>
        </authorList>
    </citation>
    <scope>NUCLEOTIDE SEQUENCE [LARGE SCALE GENOMIC DNA]</scope>
    <source>
        <strain evidence="18 19">Ssp</strain>
    </source>
</reference>
<evidence type="ECO:0000256" key="10">
    <source>
        <dbReference type="ARBA" id="ARBA00033765"/>
    </source>
</evidence>
<feature type="domain" description="Radical SAM core" evidence="17">
    <location>
        <begin position="146"/>
        <end position="378"/>
    </location>
</feature>
<comment type="similarity">
    <text evidence="14">Belongs to the methylthiotransferase family. MiaB subfamily.</text>
</comment>
<evidence type="ECO:0000256" key="7">
    <source>
        <dbReference type="ARBA" id="ARBA00022723"/>
    </source>
</evidence>
<dbReference type="OrthoDB" id="9805215at2"/>
<comment type="function">
    <text evidence="1 14">Catalyzes the methylthiolation of N6-(dimethylallyl)adenosine (i(6)A), leading to the formation of 2-methylthio-N6-(dimethylallyl)adenosine (ms(2)i(6)A) at position 37 in tRNAs that read codons beginning with uridine.</text>
</comment>
<dbReference type="FunFam" id="3.80.30.20:FF:000001">
    <property type="entry name" value="tRNA-2-methylthio-N(6)-dimethylallyladenosine synthase 2"/>
    <property type="match status" value="1"/>
</dbReference>
<dbReference type="PROSITE" id="PS51918">
    <property type="entry name" value="RADICAL_SAM"/>
    <property type="match status" value="1"/>
</dbReference>
<evidence type="ECO:0000256" key="3">
    <source>
        <dbReference type="ARBA" id="ARBA00022490"/>
    </source>
</evidence>
<feature type="binding site" evidence="14">
    <location>
        <position position="164"/>
    </location>
    <ligand>
        <name>[4Fe-4S] cluster</name>
        <dbReference type="ChEBI" id="CHEBI:49883"/>
        <label>2</label>
        <note>4Fe-4S-S-AdoMet</note>
    </ligand>
</feature>
<keyword evidence="7 14" id="KW-0479">Metal-binding</keyword>
<gene>
    <name evidence="14 18" type="primary">miaB</name>
    <name evidence="18" type="ORF">D9V79_01330</name>
</gene>
<dbReference type="EC" id="2.8.4.3" evidence="10 14"/>
<feature type="binding site" evidence="14">
    <location>
        <position position="52"/>
    </location>
    <ligand>
        <name>[4Fe-4S] cluster</name>
        <dbReference type="ChEBI" id="CHEBI:49883"/>
        <label>1</label>
    </ligand>
</feature>
<evidence type="ECO:0000256" key="11">
    <source>
        <dbReference type="ARBA" id="ARBA00050926"/>
    </source>
</evidence>
<dbReference type="Pfam" id="PF04055">
    <property type="entry name" value="Radical_SAM"/>
    <property type="match status" value="1"/>
</dbReference>
<dbReference type="PANTHER" id="PTHR43020">
    <property type="entry name" value="CDK5 REGULATORY SUBUNIT-ASSOCIATED PROTEIN 1"/>
    <property type="match status" value="1"/>
</dbReference>